<evidence type="ECO:0000259" key="2">
    <source>
        <dbReference type="Pfam" id="PF11203"/>
    </source>
</evidence>
<dbReference type="AlphaFoldDB" id="A0A841F786"/>
<protein>
    <submittedName>
        <fullName evidence="3">Type VII secretion protein EccE</fullName>
    </submittedName>
</protein>
<accession>A0A841F786</accession>
<sequence>MATTSGSRVRVGVFTAAQLIVLELMCAGALLATGLPRPWFITVAAVALVVLVVTFGRSGGRWWYASVTVWQRLRRRRRVDGRLAAGRELATVAVTDGLAEFGPRPRLATITERGGNLGVAFDGSGWYSAMAVDTAESQAAVFEVLAGVLAHSGAPVSSLQMLTQTVPAPSTGLDHDVPCAQSYRELLDGFQTVAHRESWCVARLDVRDAAPVAAGRGGGEQGVHRALTSTVSRLTKGAEGIGVRLRPLGEAELSRALRQSIGGETVAAAVADDVAEHWDTWRVGTLSQVTYALHGRIAEPGLVRRLWTSVTELPADFTTVSVNLRRLNQRRHDPRLDVQCLIRLAGDEEQIEEICARLLQLAHMYRVRLRRCDGEQGPATYASALTGGGW</sequence>
<evidence type="ECO:0000256" key="1">
    <source>
        <dbReference type="SAM" id="Phobius"/>
    </source>
</evidence>
<dbReference type="RefSeq" id="WP_184785805.1">
    <property type="nucleotide sequence ID" value="NZ_BONT01000020.1"/>
</dbReference>
<reference evidence="3 4" key="1">
    <citation type="submission" date="2020-08" db="EMBL/GenBank/DDBJ databases">
        <title>Genomic Encyclopedia of Type Strains, Phase IV (KMG-IV): sequencing the most valuable type-strain genomes for metagenomic binning, comparative biology and taxonomic classification.</title>
        <authorList>
            <person name="Goeker M."/>
        </authorList>
    </citation>
    <scope>NUCLEOTIDE SEQUENCE [LARGE SCALE GENOMIC DNA]</scope>
    <source>
        <strain evidence="3 4">YIM 65646</strain>
    </source>
</reference>
<gene>
    <name evidence="3" type="ORF">HNR73_000718</name>
</gene>
<keyword evidence="1" id="KW-1133">Transmembrane helix</keyword>
<feature type="transmembrane region" description="Helical" evidence="1">
    <location>
        <begin position="38"/>
        <end position="56"/>
    </location>
</feature>
<keyword evidence="1" id="KW-0472">Membrane</keyword>
<dbReference type="EMBL" id="JACHGT010000002">
    <property type="protein sequence ID" value="MBB6032871.1"/>
    <property type="molecule type" value="Genomic_DNA"/>
</dbReference>
<dbReference type="Proteomes" id="UP000548476">
    <property type="component" value="Unassembled WGS sequence"/>
</dbReference>
<proteinExistence type="predicted"/>
<feature type="domain" description="Type VII secretion system protein EccE" evidence="2">
    <location>
        <begin position="193"/>
        <end position="292"/>
    </location>
</feature>
<comment type="caution">
    <text evidence="3">The sequence shown here is derived from an EMBL/GenBank/DDBJ whole genome shotgun (WGS) entry which is preliminary data.</text>
</comment>
<dbReference type="Pfam" id="PF11203">
    <property type="entry name" value="EccE"/>
    <property type="match status" value="1"/>
</dbReference>
<organism evidence="3 4">
    <name type="scientific">Phytomonospora endophytica</name>
    <dbReference type="NCBI Taxonomy" id="714109"/>
    <lineage>
        <taxon>Bacteria</taxon>
        <taxon>Bacillati</taxon>
        <taxon>Actinomycetota</taxon>
        <taxon>Actinomycetes</taxon>
        <taxon>Micromonosporales</taxon>
        <taxon>Micromonosporaceae</taxon>
        <taxon>Phytomonospora</taxon>
    </lineage>
</organism>
<keyword evidence="1" id="KW-0812">Transmembrane</keyword>
<evidence type="ECO:0000313" key="4">
    <source>
        <dbReference type="Proteomes" id="UP000548476"/>
    </source>
</evidence>
<evidence type="ECO:0000313" key="3">
    <source>
        <dbReference type="EMBL" id="MBB6032871.1"/>
    </source>
</evidence>
<name>A0A841F786_9ACTN</name>
<keyword evidence="4" id="KW-1185">Reference proteome</keyword>
<dbReference type="InterPro" id="IPR050051">
    <property type="entry name" value="EccE_dom"/>
</dbReference>
<feature type="transmembrane region" description="Helical" evidence="1">
    <location>
        <begin position="12"/>
        <end position="32"/>
    </location>
</feature>